<dbReference type="InterPro" id="IPR031846">
    <property type="entry name" value="Hvcn1"/>
</dbReference>
<reference evidence="10" key="1">
    <citation type="submission" date="2021-11" db="EMBL/GenBank/DDBJ databases">
        <authorList>
            <consortium name="Genoscope - CEA"/>
            <person name="William W."/>
        </authorList>
    </citation>
    <scope>NUCLEOTIDE SEQUENCE</scope>
</reference>
<evidence type="ECO:0008006" key="12">
    <source>
        <dbReference type="Google" id="ProtNLM"/>
    </source>
</evidence>
<evidence type="ECO:0000256" key="1">
    <source>
        <dbReference type="ARBA" id="ARBA00004651"/>
    </source>
</evidence>
<comment type="subcellular location">
    <subcellularLocation>
        <location evidence="1">Cell membrane</location>
        <topology evidence="1">Multi-pass membrane protein</topology>
    </subcellularLocation>
</comment>
<keyword evidence="9" id="KW-0812">Transmembrane</keyword>
<dbReference type="Proteomes" id="UP000789595">
    <property type="component" value="Unassembled WGS sequence"/>
</dbReference>
<protein>
    <recommendedName>
        <fullName evidence="12">Voltage-gated hydrogen channel 1</fullName>
    </recommendedName>
</protein>
<sequence length="292" mass="32257">MTDVNFDEFQAIRRRKAQDDEEDEDTKEEPAATPKEEEEEEPDGLAERAGAFAELPEVQLLLCVAILADVAGAAVTAARDDGAPAFLVRAAAAFPGFVNFLYAFELLALATAFKLRMLTHPGLLLDVGIVSALFAADPEGNTNTIRLLGFLRLWRLSRLHETLVAAERTRTEEKAQEARTERERALRAEVERARLEGVAAESANARQRLEKMARAFKDEIDTLNEALVIAARDIAEAADSEIESENEREGGDVQEAYARAPKDLRRAEPRPPKQKAPTRFVVDPSGAYEAKE</sequence>
<keyword evidence="11" id="KW-1185">Reference proteome</keyword>
<organism evidence="10 11">
    <name type="scientific">Pelagomonas calceolata</name>
    <dbReference type="NCBI Taxonomy" id="35677"/>
    <lineage>
        <taxon>Eukaryota</taxon>
        <taxon>Sar</taxon>
        <taxon>Stramenopiles</taxon>
        <taxon>Ochrophyta</taxon>
        <taxon>Pelagophyceae</taxon>
        <taxon>Pelagomonadales</taxon>
        <taxon>Pelagomonadaceae</taxon>
        <taxon>Pelagomonas</taxon>
    </lineage>
</organism>
<keyword evidence="2" id="KW-0813">Transport</keyword>
<keyword evidence="3" id="KW-1003">Cell membrane</keyword>
<proteinExistence type="predicted"/>
<evidence type="ECO:0000256" key="4">
    <source>
        <dbReference type="ARBA" id="ARBA00022882"/>
    </source>
</evidence>
<dbReference type="OrthoDB" id="427456at2759"/>
<feature type="region of interest" description="Disordered" evidence="8">
    <location>
        <begin position="239"/>
        <end position="292"/>
    </location>
</feature>
<evidence type="ECO:0000313" key="11">
    <source>
        <dbReference type="Proteomes" id="UP000789595"/>
    </source>
</evidence>
<keyword evidence="7" id="KW-0175">Coiled coil</keyword>
<feature type="region of interest" description="Disordered" evidence="8">
    <location>
        <begin position="1"/>
        <end position="45"/>
    </location>
</feature>
<feature type="coiled-coil region" evidence="7">
    <location>
        <begin position="163"/>
        <end position="226"/>
    </location>
</feature>
<evidence type="ECO:0000256" key="5">
    <source>
        <dbReference type="ARBA" id="ARBA00023065"/>
    </source>
</evidence>
<dbReference type="EMBL" id="CAKKNE010000002">
    <property type="protein sequence ID" value="CAH0369997.1"/>
    <property type="molecule type" value="Genomic_DNA"/>
</dbReference>
<dbReference type="PANTHER" id="PTHR46480:SF1">
    <property type="entry name" value="VOLTAGE-GATED HYDROGEN CHANNEL 1"/>
    <property type="match status" value="1"/>
</dbReference>
<dbReference type="AlphaFoldDB" id="A0A8J2WVG8"/>
<keyword evidence="5" id="KW-0406">Ion transport</keyword>
<dbReference type="GO" id="GO:0005886">
    <property type="term" value="C:plasma membrane"/>
    <property type="evidence" value="ECO:0007669"/>
    <property type="project" value="UniProtKB-SubCell"/>
</dbReference>
<evidence type="ECO:0000256" key="9">
    <source>
        <dbReference type="SAM" id="Phobius"/>
    </source>
</evidence>
<feature type="transmembrane region" description="Helical" evidence="9">
    <location>
        <begin position="90"/>
        <end position="113"/>
    </location>
</feature>
<evidence type="ECO:0000256" key="2">
    <source>
        <dbReference type="ARBA" id="ARBA00022448"/>
    </source>
</evidence>
<dbReference type="PANTHER" id="PTHR46480">
    <property type="entry name" value="F20B24.22"/>
    <property type="match status" value="1"/>
</dbReference>
<evidence type="ECO:0000256" key="7">
    <source>
        <dbReference type="SAM" id="Coils"/>
    </source>
</evidence>
<evidence type="ECO:0000256" key="8">
    <source>
        <dbReference type="SAM" id="MobiDB-lite"/>
    </source>
</evidence>
<evidence type="ECO:0000313" key="10">
    <source>
        <dbReference type="EMBL" id="CAH0369997.1"/>
    </source>
</evidence>
<accession>A0A8J2WVG8</accession>
<gene>
    <name evidence="10" type="ORF">PECAL_2P31440</name>
</gene>
<dbReference type="GO" id="GO:0034702">
    <property type="term" value="C:monoatomic ion channel complex"/>
    <property type="evidence" value="ECO:0007669"/>
    <property type="project" value="UniProtKB-KW"/>
</dbReference>
<keyword evidence="6" id="KW-0407">Ion channel</keyword>
<name>A0A8J2WVG8_9STRA</name>
<keyword evidence="9" id="KW-1133">Transmembrane helix</keyword>
<evidence type="ECO:0000256" key="3">
    <source>
        <dbReference type="ARBA" id="ARBA00022475"/>
    </source>
</evidence>
<comment type="caution">
    <text evidence="10">The sequence shown here is derived from an EMBL/GenBank/DDBJ whole genome shotgun (WGS) entry which is preliminary data.</text>
</comment>
<keyword evidence="9" id="KW-0472">Membrane</keyword>
<keyword evidence="4" id="KW-0851">Voltage-gated channel</keyword>
<dbReference type="GO" id="GO:0030171">
    <property type="term" value="F:voltage-gated proton channel activity"/>
    <property type="evidence" value="ECO:0007669"/>
    <property type="project" value="InterPro"/>
</dbReference>
<feature type="compositionally biased region" description="Basic and acidic residues" evidence="8">
    <location>
        <begin position="260"/>
        <end position="271"/>
    </location>
</feature>
<evidence type="ECO:0000256" key="6">
    <source>
        <dbReference type="ARBA" id="ARBA00023303"/>
    </source>
</evidence>